<reference evidence="3 4" key="1">
    <citation type="journal article" date="2020" name="ISME J.">
        <title>Comparative genomics reveals insights into cyanobacterial evolution and habitat adaptation.</title>
        <authorList>
            <person name="Chen M.Y."/>
            <person name="Teng W.K."/>
            <person name="Zhao L."/>
            <person name="Hu C.X."/>
            <person name="Zhou Y.K."/>
            <person name="Han B.P."/>
            <person name="Song L.R."/>
            <person name="Shu W.S."/>
        </authorList>
    </citation>
    <scope>NUCLEOTIDE SEQUENCE [LARGE SCALE GENOMIC DNA]</scope>
    <source>
        <strain evidence="3 4">FACHB-3921</strain>
    </source>
</reference>
<gene>
    <name evidence="3" type="ORF">H6G14_20805</name>
</gene>
<comment type="caution">
    <text evidence="3">The sequence shown here is derived from an EMBL/GenBank/DDBJ whole genome shotgun (WGS) entry which is preliminary data.</text>
</comment>
<dbReference type="PANTHER" id="PTHR39176">
    <property type="entry name" value="PERIPLASMIC PROTEIN-RELATED"/>
    <property type="match status" value="1"/>
</dbReference>
<dbReference type="Gene3D" id="1.20.1270.180">
    <property type="match status" value="1"/>
</dbReference>
<evidence type="ECO:0000256" key="1">
    <source>
        <dbReference type="SAM" id="SignalP"/>
    </source>
</evidence>
<keyword evidence="1" id="KW-0732">Signal</keyword>
<evidence type="ECO:0000259" key="2">
    <source>
        <dbReference type="Pfam" id="PF07007"/>
    </source>
</evidence>
<organism evidence="3 4">
    <name type="scientific">Nostoc parmelioides FACHB-3921</name>
    <dbReference type="NCBI Taxonomy" id="2692909"/>
    <lineage>
        <taxon>Bacteria</taxon>
        <taxon>Bacillati</taxon>
        <taxon>Cyanobacteriota</taxon>
        <taxon>Cyanophyceae</taxon>
        <taxon>Nostocales</taxon>
        <taxon>Nostocaceae</taxon>
        <taxon>Nostoc</taxon>
    </lineage>
</organism>
<evidence type="ECO:0000313" key="4">
    <source>
        <dbReference type="Proteomes" id="UP000621307"/>
    </source>
</evidence>
<protein>
    <submittedName>
        <fullName evidence="3">Lysozyme inhibitor LprI family protein</fullName>
    </submittedName>
</protein>
<dbReference type="Proteomes" id="UP000621307">
    <property type="component" value="Unassembled WGS sequence"/>
</dbReference>
<dbReference type="InterPro" id="IPR009739">
    <property type="entry name" value="LprI-like_N"/>
</dbReference>
<dbReference type="Pfam" id="PF07007">
    <property type="entry name" value="LprI"/>
    <property type="match status" value="1"/>
</dbReference>
<name>A0ABR8BIH3_9NOSO</name>
<dbReference type="RefSeq" id="WP_190569248.1">
    <property type="nucleotide sequence ID" value="NZ_JACJQL010000036.1"/>
</dbReference>
<feature type="domain" description="Lysozyme inhibitor LprI-like N-terminal" evidence="2">
    <location>
        <begin position="45"/>
        <end position="135"/>
    </location>
</feature>
<dbReference type="EMBL" id="JACJQL010000036">
    <property type="protein sequence ID" value="MBD2253715.1"/>
    <property type="molecule type" value="Genomic_DNA"/>
</dbReference>
<accession>A0ABR8BIH3</accession>
<sequence length="143" mass="16099">MKPPIPQSLFPILACSTLLFSTAAIADSGRNAITKPMLLAQNLNCNNAQTQLEINQCSKQSYQNADKQLNQAYKQLLPKLQSSRKQKLIAAQQAWIKFRDSSCEFESSQYEGGSIAPSVYLNCLEKLTQQRTQELQEYLQPDL</sequence>
<dbReference type="PANTHER" id="PTHR39176:SF1">
    <property type="entry name" value="PERIPLASMIC PROTEIN"/>
    <property type="match status" value="1"/>
</dbReference>
<keyword evidence="4" id="KW-1185">Reference proteome</keyword>
<evidence type="ECO:0000313" key="3">
    <source>
        <dbReference type="EMBL" id="MBD2253715.1"/>
    </source>
</evidence>
<feature type="chain" id="PRO_5045091951" evidence="1">
    <location>
        <begin position="27"/>
        <end position="143"/>
    </location>
</feature>
<feature type="signal peptide" evidence="1">
    <location>
        <begin position="1"/>
        <end position="26"/>
    </location>
</feature>
<proteinExistence type="predicted"/>